<dbReference type="Proteomes" id="UP001642360">
    <property type="component" value="Unassembled WGS sequence"/>
</dbReference>
<protein>
    <submittedName>
        <fullName evidence="1">Uncharacterized protein</fullName>
    </submittedName>
</protein>
<comment type="caution">
    <text evidence="1">The sequence shown here is derived from an EMBL/GenBank/DDBJ whole genome shotgun (WGS) entry which is preliminary data.</text>
</comment>
<proteinExistence type="predicted"/>
<organism evidence="1 2">
    <name type="scientific">Ilex paraguariensis</name>
    <name type="common">yerba mate</name>
    <dbReference type="NCBI Taxonomy" id="185542"/>
    <lineage>
        <taxon>Eukaryota</taxon>
        <taxon>Viridiplantae</taxon>
        <taxon>Streptophyta</taxon>
        <taxon>Embryophyta</taxon>
        <taxon>Tracheophyta</taxon>
        <taxon>Spermatophyta</taxon>
        <taxon>Magnoliopsida</taxon>
        <taxon>eudicotyledons</taxon>
        <taxon>Gunneridae</taxon>
        <taxon>Pentapetalae</taxon>
        <taxon>asterids</taxon>
        <taxon>campanulids</taxon>
        <taxon>Aquifoliales</taxon>
        <taxon>Aquifoliaceae</taxon>
        <taxon>Ilex</taxon>
    </lineage>
</organism>
<reference evidence="1 2" key="1">
    <citation type="submission" date="2024-02" db="EMBL/GenBank/DDBJ databases">
        <authorList>
            <person name="Vignale AGUSTIN F."/>
            <person name="Sosa J E."/>
            <person name="Modenutti C."/>
        </authorList>
    </citation>
    <scope>NUCLEOTIDE SEQUENCE [LARGE SCALE GENOMIC DNA]</scope>
</reference>
<evidence type="ECO:0000313" key="2">
    <source>
        <dbReference type="Proteomes" id="UP001642360"/>
    </source>
</evidence>
<sequence length="181" mass="20361">MGLDTREHFPVHPWGPRIGWNILWQATVPAHTSAFWRSLTRTFMGSVNQPHFLLEIKLFVGLKILNLPAVEFLSIRLSKVGGGSAIIESSSPMWKVPVSIFQARKHPGDNTLKKEKWTKFEGFPGEEKEDVDPVYCPYFDSLWGQKVEAVVMAVVKEAVEAEDQRNLGEETEEVVVAKAGD</sequence>
<dbReference type="EMBL" id="CAUOFW020006391">
    <property type="protein sequence ID" value="CAK9174551.1"/>
    <property type="molecule type" value="Genomic_DNA"/>
</dbReference>
<dbReference type="AlphaFoldDB" id="A0ABC8TZB8"/>
<gene>
    <name evidence="1" type="ORF">ILEXP_LOCUS44302</name>
</gene>
<accession>A0ABC8TZB8</accession>
<evidence type="ECO:0000313" key="1">
    <source>
        <dbReference type="EMBL" id="CAK9174551.1"/>
    </source>
</evidence>
<name>A0ABC8TZB8_9AQUA</name>
<keyword evidence="2" id="KW-1185">Reference proteome</keyword>